<name>A0A7J6UXF1_THATH</name>
<reference evidence="1 2" key="1">
    <citation type="submission" date="2020-06" db="EMBL/GenBank/DDBJ databases">
        <title>Transcriptomic and genomic resources for Thalictrum thalictroides and T. hernandezii: Facilitating candidate gene discovery in an emerging model plant lineage.</title>
        <authorList>
            <person name="Arias T."/>
            <person name="Riano-Pachon D.M."/>
            <person name="Di Stilio V.S."/>
        </authorList>
    </citation>
    <scope>NUCLEOTIDE SEQUENCE [LARGE SCALE GENOMIC DNA]</scope>
    <source>
        <strain evidence="2">cv. WT478/WT964</strain>
        <tissue evidence="1">Leaves</tissue>
    </source>
</reference>
<sequence>MNLSMNYAQSIQRVRRGMGLLVRSTAFSFSDPVFSAVKRNAYPELELAVGSFPYSSLAPPTTDERAAVTDSISIATAGLKDNFLSSLDILINKKKMKVSSRPRPNE</sequence>
<organism evidence="1 2">
    <name type="scientific">Thalictrum thalictroides</name>
    <name type="common">Rue-anemone</name>
    <name type="synonym">Anemone thalictroides</name>
    <dbReference type="NCBI Taxonomy" id="46969"/>
    <lineage>
        <taxon>Eukaryota</taxon>
        <taxon>Viridiplantae</taxon>
        <taxon>Streptophyta</taxon>
        <taxon>Embryophyta</taxon>
        <taxon>Tracheophyta</taxon>
        <taxon>Spermatophyta</taxon>
        <taxon>Magnoliopsida</taxon>
        <taxon>Ranunculales</taxon>
        <taxon>Ranunculaceae</taxon>
        <taxon>Thalictroideae</taxon>
        <taxon>Thalictrum</taxon>
    </lineage>
</organism>
<accession>A0A7J6UXF1</accession>
<evidence type="ECO:0000313" key="2">
    <source>
        <dbReference type="Proteomes" id="UP000554482"/>
    </source>
</evidence>
<dbReference type="AlphaFoldDB" id="A0A7J6UXF1"/>
<protein>
    <submittedName>
        <fullName evidence="1">Uncharacterized protein</fullName>
    </submittedName>
</protein>
<evidence type="ECO:0000313" key="1">
    <source>
        <dbReference type="EMBL" id="KAF5177294.1"/>
    </source>
</evidence>
<keyword evidence="2" id="KW-1185">Reference proteome</keyword>
<proteinExistence type="predicted"/>
<dbReference type="Proteomes" id="UP000554482">
    <property type="component" value="Unassembled WGS sequence"/>
</dbReference>
<comment type="caution">
    <text evidence="1">The sequence shown here is derived from an EMBL/GenBank/DDBJ whole genome shotgun (WGS) entry which is preliminary data.</text>
</comment>
<gene>
    <name evidence="1" type="ORF">FRX31_033118</name>
</gene>
<dbReference type="EMBL" id="JABWDY010041584">
    <property type="protein sequence ID" value="KAF5177294.1"/>
    <property type="molecule type" value="Genomic_DNA"/>
</dbReference>